<organism evidence="1 2">
    <name type="scientific">Talaromyces stipitatus (strain ATCC 10500 / CBS 375.48 / QM 6759 / NRRL 1006)</name>
    <name type="common">Penicillium stipitatum</name>
    <dbReference type="NCBI Taxonomy" id="441959"/>
    <lineage>
        <taxon>Eukaryota</taxon>
        <taxon>Fungi</taxon>
        <taxon>Dikarya</taxon>
        <taxon>Ascomycota</taxon>
        <taxon>Pezizomycotina</taxon>
        <taxon>Eurotiomycetes</taxon>
        <taxon>Eurotiomycetidae</taxon>
        <taxon>Eurotiales</taxon>
        <taxon>Trichocomaceae</taxon>
        <taxon>Talaromyces</taxon>
        <taxon>Talaromyces sect. Talaromyces</taxon>
    </lineage>
</organism>
<evidence type="ECO:0000313" key="2">
    <source>
        <dbReference type="Proteomes" id="UP000001745"/>
    </source>
</evidence>
<dbReference type="RefSeq" id="XP_002486484.1">
    <property type="nucleotide sequence ID" value="XM_002486439.1"/>
</dbReference>
<evidence type="ECO:0000313" key="1">
    <source>
        <dbReference type="EMBL" id="EED14246.1"/>
    </source>
</evidence>
<dbReference type="eggNOG" id="ENOG502S69E">
    <property type="taxonomic scope" value="Eukaryota"/>
</dbReference>
<name>B8MP07_TALSN</name>
<dbReference type="STRING" id="441959.B8MP07"/>
<dbReference type="VEuPathDB" id="FungiDB:TSTA_104600"/>
<dbReference type="GeneID" id="8103231"/>
<keyword evidence="2" id="KW-1185">Reference proteome</keyword>
<dbReference type="InParanoid" id="B8MP07"/>
<dbReference type="PhylomeDB" id="B8MP07"/>
<gene>
    <name evidence="1" type="ORF">TSTA_104600</name>
</gene>
<accession>B8MP07</accession>
<dbReference type="AlphaFoldDB" id="B8MP07"/>
<proteinExistence type="predicted"/>
<dbReference type="OrthoDB" id="3251668at2759"/>
<reference evidence="2" key="1">
    <citation type="journal article" date="2015" name="Genome Announc.">
        <title>Genome sequence of the AIDS-associated pathogen Penicillium marneffei (ATCC18224) and its near taxonomic relative Talaromyces stipitatus (ATCC10500).</title>
        <authorList>
            <person name="Nierman W.C."/>
            <person name="Fedorova-Abrams N.D."/>
            <person name="Andrianopoulos A."/>
        </authorList>
    </citation>
    <scope>NUCLEOTIDE SEQUENCE [LARGE SCALE GENOMIC DNA]</scope>
    <source>
        <strain evidence="2">ATCC 10500 / CBS 375.48 / QM 6759 / NRRL 1006</strain>
    </source>
</reference>
<dbReference type="HOGENOM" id="CLU_038300_1_0_1"/>
<dbReference type="EMBL" id="EQ962658">
    <property type="protein sequence ID" value="EED14246.1"/>
    <property type="molecule type" value="Genomic_DNA"/>
</dbReference>
<protein>
    <submittedName>
        <fullName evidence="1">C6 finger domain protein, putative</fullName>
    </submittedName>
</protein>
<dbReference type="Proteomes" id="UP000001745">
    <property type="component" value="Unassembled WGS sequence"/>
</dbReference>
<sequence length="245" mass="27978">MRGVPWTMHLEGIYNILCAQGFQNMNRENESFRNHLVEVMGVMDMSVFILGRQTPYFGIWRQHRHGPVNMSKQGDVETVTGLPRSLLDLYSGIGETTSEQDLWNWPGEKGNLLQCQLWEAHRLSAILNRAVAHRIEHRHRNPCHAHSQLSDAILRAHIDMDKEAEENQVVNALNYPALIAAQEVEILRNNPDSMSLIRRCLQSHSKAGFGSKLLLNLLVEFWEFNDPNLDLDSLASFHHVEAGIL</sequence>